<organism evidence="1 3">
    <name type="scientific">Streptomyces cinnamoneus</name>
    <name type="common">Streptoverticillium cinnamoneum</name>
    <dbReference type="NCBI Taxonomy" id="53446"/>
    <lineage>
        <taxon>Bacteria</taxon>
        <taxon>Bacillati</taxon>
        <taxon>Actinomycetota</taxon>
        <taxon>Actinomycetes</taxon>
        <taxon>Kitasatosporales</taxon>
        <taxon>Streptomycetaceae</taxon>
        <taxon>Streptomyces</taxon>
        <taxon>Streptomyces cinnamoneus group</taxon>
    </lineage>
</organism>
<evidence type="ECO:0000313" key="3">
    <source>
        <dbReference type="Proteomes" id="UP000222531"/>
    </source>
</evidence>
<accession>A0A2G1XBI7</accession>
<keyword evidence="3" id="KW-1185">Reference proteome</keyword>
<gene>
    <name evidence="2" type="ORF">BLA24_01480</name>
    <name evidence="1" type="ORF">BLA24_28260</name>
</gene>
<protein>
    <submittedName>
        <fullName evidence="1">Uncharacterized protein</fullName>
    </submittedName>
</protein>
<dbReference type="EMBL" id="NHZO01000024">
    <property type="protein sequence ID" value="PHQ53384.1"/>
    <property type="molecule type" value="Genomic_DNA"/>
</dbReference>
<comment type="caution">
    <text evidence="1">The sequence shown here is derived from an EMBL/GenBank/DDBJ whole genome shotgun (WGS) entry which is preliminary data.</text>
</comment>
<sequence length="87" mass="9513">MCVLFTLCLGHLLPCRTNRLDMFAQRVGVGPDAHGLTKTDTPGEDLSCHFPEDVVVSSGRQVLKGFVHDLGLRMVTPPAQELLVAHF</sequence>
<evidence type="ECO:0000313" key="2">
    <source>
        <dbReference type="EMBL" id="PHQ53384.1"/>
    </source>
</evidence>
<dbReference type="AlphaFoldDB" id="A0A2G1XBI7"/>
<dbReference type="RefSeq" id="WP_099197503.1">
    <property type="nucleotide sequence ID" value="NZ_NHZO01000024.1"/>
</dbReference>
<dbReference type="EMBL" id="NHZO01000161">
    <property type="protein sequence ID" value="PHQ48617.1"/>
    <property type="molecule type" value="Genomic_DNA"/>
</dbReference>
<dbReference type="Proteomes" id="UP000222531">
    <property type="component" value="Unassembled WGS sequence"/>
</dbReference>
<evidence type="ECO:0000313" key="1">
    <source>
        <dbReference type="EMBL" id="PHQ48617.1"/>
    </source>
</evidence>
<reference evidence="1 3" key="1">
    <citation type="journal article" date="2017" name="Biochemistry">
        <title>Identification of the Biosynthetic Pathway for the Antibiotic Bicyclomycin.</title>
        <authorList>
            <person name="Patteson J."/>
            <person name="Cai W."/>
            <person name="Johnson R.A."/>
            <person name="Santa Maria K."/>
            <person name="Li B."/>
        </authorList>
    </citation>
    <scope>NUCLEOTIDE SEQUENCE [LARGE SCALE GENOMIC DNA]</scope>
    <source>
        <strain evidence="1 3">ATCC 21532</strain>
    </source>
</reference>
<name>A0A2G1XBI7_STRCJ</name>
<proteinExistence type="predicted"/>